<protein>
    <submittedName>
        <fullName evidence="1">Uncharacterized protein</fullName>
    </submittedName>
</protein>
<reference evidence="1" key="2">
    <citation type="submission" date="2021-01" db="EMBL/GenBank/DDBJ databases">
        <authorList>
            <person name="Schikora-Tamarit M.A."/>
        </authorList>
    </citation>
    <scope>NUCLEOTIDE SEQUENCE</scope>
    <source>
        <strain evidence="1">CBS6075</strain>
    </source>
</reference>
<accession>A0A9P8T513</accession>
<comment type="caution">
    <text evidence="1">The sequence shown here is derived from an EMBL/GenBank/DDBJ whole genome shotgun (WGS) entry which is preliminary data.</text>
</comment>
<dbReference type="AlphaFoldDB" id="A0A9P8T513"/>
<reference evidence="1" key="1">
    <citation type="journal article" date="2021" name="Open Biol.">
        <title>Shared evolutionary footprints suggest mitochondrial oxidative damage underlies multiple complex I losses in fungi.</title>
        <authorList>
            <person name="Schikora-Tamarit M.A."/>
            <person name="Marcet-Houben M."/>
            <person name="Nosek J."/>
            <person name="Gabaldon T."/>
        </authorList>
    </citation>
    <scope>NUCLEOTIDE SEQUENCE</scope>
    <source>
        <strain evidence="1">CBS6075</strain>
    </source>
</reference>
<sequence>MWIAHFSEDNKRHLLAPVETYLVGRKKDADFYVPHKAVSRLEISLTVKEGVLHVANVCPRPKHMAVEVNGVPLEHEQSFSFGGEAGKVEVRGKTFTISASWKEVVVTEEFSQLRGLAAVRDRGLTHYFLAGTETIEQVLEVCRGNYGVCVMERSWLQRINVANMKADFDSVWVEEPVEIAATGRTYDDIRGLGGMRVRQAVPGEQVIFCFSWYKEDAEGYRAVDETTEIGRFLHFDPDVEMEEVQQVQPTLQRRSKRSFGSLGSSQKYLPNIDDFEVIRTDTQSSVPPEVPPTVPREVSQFQQTFNSRTGLLSNNEQDSFGELAPESDDAMVAGPVKPTSTPLVGVLKEAKRIKVDSQPKEVEDETPPARVTKMKFEIKEYQPQTYRGSDPKWRDRKDYSNFRKSSNREERDVVFDATASYVRLKPSSYNSAQTREGIQLENQTIPELDKEFDFGSRKRPAGSGLDMFTRRIELDDDDDMPVFKSTKTR</sequence>
<gene>
    <name evidence="1" type="ORF">OGAPHI_004505</name>
</gene>
<dbReference type="Proteomes" id="UP000769157">
    <property type="component" value="Unassembled WGS sequence"/>
</dbReference>
<dbReference type="EMBL" id="JAEUBE010000295">
    <property type="protein sequence ID" value="KAH3666316.1"/>
    <property type="molecule type" value="Genomic_DNA"/>
</dbReference>
<proteinExistence type="predicted"/>
<evidence type="ECO:0000313" key="2">
    <source>
        <dbReference type="Proteomes" id="UP000769157"/>
    </source>
</evidence>
<evidence type="ECO:0000313" key="1">
    <source>
        <dbReference type="EMBL" id="KAH3666316.1"/>
    </source>
</evidence>
<name>A0A9P8T513_9ASCO</name>
<keyword evidence="2" id="KW-1185">Reference proteome</keyword>
<dbReference type="GeneID" id="70236470"/>
<organism evidence="1 2">
    <name type="scientific">Ogataea philodendri</name>
    <dbReference type="NCBI Taxonomy" id="1378263"/>
    <lineage>
        <taxon>Eukaryota</taxon>
        <taxon>Fungi</taxon>
        <taxon>Dikarya</taxon>
        <taxon>Ascomycota</taxon>
        <taxon>Saccharomycotina</taxon>
        <taxon>Pichiomycetes</taxon>
        <taxon>Pichiales</taxon>
        <taxon>Pichiaceae</taxon>
        <taxon>Ogataea</taxon>
    </lineage>
</organism>
<dbReference type="OrthoDB" id="3991073at2759"/>
<dbReference type="RefSeq" id="XP_046061520.1">
    <property type="nucleotide sequence ID" value="XM_046205591.1"/>
</dbReference>
<dbReference type="Gene3D" id="2.60.200.20">
    <property type="match status" value="1"/>
</dbReference>